<evidence type="ECO:0000313" key="3">
    <source>
        <dbReference type="Proteomes" id="UP000078540"/>
    </source>
</evidence>
<feature type="compositionally biased region" description="Basic and acidic residues" evidence="1">
    <location>
        <begin position="1"/>
        <end position="18"/>
    </location>
</feature>
<sequence>MKDIPSRQEAMEHMDKGAGCKIGVRKRELSGKKEKRKSVYELQEQRQRTKPTDGWSVERTDGRTAERTDGRTDERIKVQNARAWAVPTSYTCFYVEPQGWRTSASWLKINQKKDLRPLSPDNLFMSNARGYPPYPPRGKKPHGPSRCRFYTGPPSSRRSRDQDGRDLLYDLHTITGQSEGTHTHATQTKRREHRTGPAVREAEPEVRNTGDGVTGESNGEREDSRRATGGERGLLAERVVVREVEEAAEEEEEEEARRTGSNMGRIAKSRSGFESWGCRDVDERQSAWAAQ</sequence>
<keyword evidence="3" id="KW-1185">Reference proteome</keyword>
<evidence type="ECO:0000256" key="1">
    <source>
        <dbReference type="SAM" id="MobiDB-lite"/>
    </source>
</evidence>
<gene>
    <name evidence="2" type="ORF">ALC53_06994</name>
</gene>
<feature type="compositionally biased region" description="Basic and acidic residues" evidence="1">
    <location>
        <begin position="158"/>
        <end position="169"/>
    </location>
</feature>
<dbReference type="EMBL" id="KQ976511">
    <property type="protein sequence ID" value="KYM82504.1"/>
    <property type="molecule type" value="Genomic_DNA"/>
</dbReference>
<proteinExistence type="predicted"/>
<name>A0A195BE67_9HYME</name>
<feature type="compositionally biased region" description="Basic and acidic residues" evidence="1">
    <location>
        <begin position="25"/>
        <end position="71"/>
    </location>
</feature>
<feature type="region of interest" description="Disordered" evidence="1">
    <location>
        <begin position="1"/>
        <end position="71"/>
    </location>
</feature>
<protein>
    <submittedName>
        <fullName evidence="2">Uncharacterized protein</fullName>
    </submittedName>
</protein>
<feature type="compositionally biased region" description="Basic and acidic residues" evidence="1">
    <location>
        <begin position="218"/>
        <end position="229"/>
    </location>
</feature>
<organism evidence="2 3">
    <name type="scientific">Atta colombica</name>
    <dbReference type="NCBI Taxonomy" id="520822"/>
    <lineage>
        <taxon>Eukaryota</taxon>
        <taxon>Metazoa</taxon>
        <taxon>Ecdysozoa</taxon>
        <taxon>Arthropoda</taxon>
        <taxon>Hexapoda</taxon>
        <taxon>Insecta</taxon>
        <taxon>Pterygota</taxon>
        <taxon>Neoptera</taxon>
        <taxon>Endopterygota</taxon>
        <taxon>Hymenoptera</taxon>
        <taxon>Apocrita</taxon>
        <taxon>Aculeata</taxon>
        <taxon>Formicoidea</taxon>
        <taxon>Formicidae</taxon>
        <taxon>Myrmicinae</taxon>
        <taxon>Atta</taxon>
    </lineage>
</organism>
<accession>A0A195BE67</accession>
<evidence type="ECO:0000313" key="2">
    <source>
        <dbReference type="EMBL" id="KYM82504.1"/>
    </source>
</evidence>
<feature type="compositionally biased region" description="Polar residues" evidence="1">
    <location>
        <begin position="174"/>
        <end position="186"/>
    </location>
</feature>
<feature type="region of interest" description="Disordered" evidence="1">
    <location>
        <begin position="116"/>
        <end position="291"/>
    </location>
</feature>
<dbReference type="Proteomes" id="UP000078540">
    <property type="component" value="Unassembled WGS sequence"/>
</dbReference>
<dbReference type="AlphaFoldDB" id="A0A195BE67"/>
<reference evidence="2 3" key="1">
    <citation type="submission" date="2015-09" db="EMBL/GenBank/DDBJ databases">
        <title>Atta colombica WGS genome.</title>
        <authorList>
            <person name="Nygaard S."/>
            <person name="Hu H."/>
            <person name="Boomsma J."/>
            <person name="Zhang G."/>
        </authorList>
    </citation>
    <scope>NUCLEOTIDE SEQUENCE [LARGE SCALE GENOMIC DNA]</scope>
    <source>
        <strain evidence="2">Treedump-2</strain>
        <tissue evidence="2">Whole body</tissue>
    </source>
</reference>